<gene>
    <name evidence="7" type="ORF">PFL1_05586</name>
</gene>
<evidence type="ECO:0000313" key="7">
    <source>
        <dbReference type="EMBL" id="EPQ26951.1"/>
    </source>
</evidence>
<dbReference type="PANTHER" id="PTHR13513:SF9">
    <property type="entry name" value="E3 UBIQUITIN-PROTEIN LIGASE UBR7-RELATED"/>
    <property type="match status" value="1"/>
</dbReference>
<dbReference type="SUPFAM" id="SSF57903">
    <property type="entry name" value="FYVE/PHD zinc finger"/>
    <property type="match status" value="1"/>
</dbReference>
<organism evidence="7 8">
    <name type="scientific">Pseudozyma flocculosa PF-1</name>
    <dbReference type="NCBI Taxonomy" id="1277687"/>
    <lineage>
        <taxon>Eukaryota</taxon>
        <taxon>Fungi</taxon>
        <taxon>Dikarya</taxon>
        <taxon>Basidiomycota</taxon>
        <taxon>Ustilaginomycotina</taxon>
        <taxon>Ustilaginomycetes</taxon>
        <taxon>Ustilaginales</taxon>
        <taxon>Ustilaginaceae</taxon>
        <taxon>Pseudozyma</taxon>
    </lineage>
</organism>
<feature type="region of interest" description="Disordered" evidence="5">
    <location>
        <begin position="270"/>
        <end position="296"/>
    </location>
</feature>
<dbReference type="GO" id="GO:0008270">
    <property type="term" value="F:zinc ion binding"/>
    <property type="evidence" value="ECO:0007669"/>
    <property type="project" value="UniProtKB-KW"/>
</dbReference>
<keyword evidence="2" id="KW-0863">Zinc-finger</keyword>
<feature type="domain" description="UBR-type" evidence="6">
    <location>
        <begin position="128"/>
        <end position="198"/>
    </location>
</feature>
<dbReference type="InterPro" id="IPR047506">
    <property type="entry name" value="UBR7-like_UBR-box"/>
</dbReference>
<dbReference type="InterPro" id="IPR011011">
    <property type="entry name" value="Znf_FYVE_PHD"/>
</dbReference>
<dbReference type="PROSITE" id="PS51157">
    <property type="entry name" value="ZF_UBR"/>
    <property type="match status" value="1"/>
</dbReference>
<keyword evidence="3" id="KW-0862">Zinc</keyword>
<feature type="compositionally biased region" description="Low complexity" evidence="5">
    <location>
        <begin position="28"/>
        <end position="38"/>
    </location>
</feature>
<dbReference type="eggNOG" id="KOG2752">
    <property type="taxonomic scope" value="Eukaryota"/>
</dbReference>
<keyword evidence="1" id="KW-0479">Metal-binding</keyword>
<dbReference type="InterPro" id="IPR003126">
    <property type="entry name" value="Znf_UBR"/>
</dbReference>
<dbReference type="AlphaFoldDB" id="A0A061H8P7"/>
<feature type="region of interest" description="Disordered" evidence="5">
    <location>
        <begin position="1"/>
        <end position="38"/>
    </location>
</feature>
<dbReference type="SMART" id="SM00249">
    <property type="entry name" value="PHD"/>
    <property type="match status" value="1"/>
</dbReference>
<proteinExistence type="predicted"/>
<dbReference type="GO" id="GO:0061630">
    <property type="term" value="F:ubiquitin protein ligase activity"/>
    <property type="evidence" value="ECO:0007669"/>
    <property type="project" value="InterPro"/>
</dbReference>
<dbReference type="GeneID" id="19319675"/>
<reference evidence="7 8" key="1">
    <citation type="journal article" date="2013" name="Plant Cell">
        <title>The transition from a phytopathogenic smut ancestor to an anamorphic biocontrol agent deciphered by comparative whole-genome analysis.</title>
        <authorList>
            <person name="Lefebvre F."/>
            <person name="Joly D.L."/>
            <person name="Labbe C."/>
            <person name="Teichmann B."/>
            <person name="Linning R."/>
            <person name="Belzile F."/>
            <person name="Bakkeren G."/>
            <person name="Belanger R.R."/>
        </authorList>
    </citation>
    <scope>NUCLEOTIDE SEQUENCE [LARGE SCALE GENOMIC DNA]</scope>
    <source>
        <strain evidence="7 8">PF-1</strain>
    </source>
</reference>
<dbReference type="SMART" id="SM00396">
    <property type="entry name" value="ZnF_UBR1"/>
    <property type="match status" value="1"/>
</dbReference>
<dbReference type="OrthoDB" id="5795902at2759"/>
<accession>A0A061H8P7</accession>
<evidence type="ECO:0000256" key="5">
    <source>
        <dbReference type="SAM" id="MobiDB-lite"/>
    </source>
</evidence>
<dbReference type="RefSeq" id="XP_007881312.1">
    <property type="nucleotide sequence ID" value="XM_007883121.1"/>
</dbReference>
<dbReference type="PANTHER" id="PTHR13513">
    <property type="entry name" value="E3 UBIQUITIN-PROTEIN LIGASE UBR7"/>
    <property type="match status" value="1"/>
</dbReference>
<evidence type="ECO:0000256" key="3">
    <source>
        <dbReference type="ARBA" id="ARBA00022833"/>
    </source>
</evidence>
<feature type="region of interest" description="Disordered" evidence="5">
    <location>
        <begin position="408"/>
        <end position="428"/>
    </location>
</feature>
<feature type="region of interest" description="Disordered" evidence="5">
    <location>
        <begin position="72"/>
        <end position="93"/>
    </location>
</feature>
<evidence type="ECO:0000256" key="4">
    <source>
        <dbReference type="PROSITE-ProRule" id="PRU00508"/>
    </source>
</evidence>
<protein>
    <recommendedName>
        <fullName evidence="6">UBR-type domain-containing protein</fullName>
    </recommendedName>
</protein>
<feature type="region of interest" description="Disordered" evidence="5">
    <location>
        <begin position="355"/>
        <end position="391"/>
    </location>
</feature>
<dbReference type="InterPro" id="IPR013083">
    <property type="entry name" value="Znf_RING/FYVE/PHD"/>
</dbReference>
<sequence length="665" mass="70306">MSQDAPADASSTSTTGGQVTQPPLPSHSASTSSAVAAPTAASTAAAASAAAASAAAAAPTAAAAAATTAAASTTTAADDEPAHTALPDPSLPAPALAEEEVGFTAADLIARQARLEAEATDAIPFRFDTCTHSMGYIRQPAYACKTCGGGGVCAACSVACHSDHDLVELFNKRNFRCDCGTPNLYRTRQPNSCHRKVAIDEQLEYPPASLPCTLRKPGFDPQNEANRYNHNYDGAFCYCLRGQTYDPEKEDETMFQCLVCEEWLHESCTSLRPPRRRDPPSAAGKERQHDDSEPPLIDHDLFDLMICDACVRRDGNEMLRSYAGSRGWLLLLPSQQCQGAMTAWDGIPSIRVPTDHAKAKPHPAAVEGSTSSGSAARAVKGDDGSLQPAADEPSWQLFGLRLDAEASDGVKADETDAPGEEAATQTRQGCADGAEGLQAAVAPEAGTDGPPPQGTSLDKRKAEQALSDPVAGGDTEAAAKKVKTDPEVEPVEAATATGCNRPRTIPLLEKVPASIVDEWEPALAKDSAAAAVEGGAAGPQQRYDIFLAEDFRERICRCADCLAAWDSLPFVLEAEATYAPPSDHEGSLRAADDDAASVTSSTYDLGMAALRTMPREKMLNSLQAYATFRDALWEHLRPFAGSGKAVSEEDVRAFFRNRLKHGEQQ</sequence>
<feature type="region of interest" description="Disordered" evidence="5">
    <location>
        <begin position="442"/>
        <end position="496"/>
    </location>
</feature>
<dbReference type="HOGENOM" id="CLU_025221_1_0_1"/>
<dbReference type="KEGG" id="pfp:PFL1_05586"/>
<feature type="compositionally biased region" description="Basic and acidic residues" evidence="5">
    <location>
        <begin position="276"/>
        <end position="296"/>
    </location>
</feature>
<dbReference type="InterPro" id="IPR040204">
    <property type="entry name" value="UBR7"/>
</dbReference>
<dbReference type="CDD" id="cd19677">
    <property type="entry name" value="UBR-box_UBR7"/>
    <property type="match status" value="1"/>
</dbReference>
<dbReference type="EMBL" id="KE361642">
    <property type="protein sequence ID" value="EPQ26951.1"/>
    <property type="molecule type" value="Genomic_DNA"/>
</dbReference>
<dbReference type="Proteomes" id="UP000053664">
    <property type="component" value="Unassembled WGS sequence"/>
</dbReference>
<dbReference type="InterPro" id="IPR001965">
    <property type="entry name" value="Znf_PHD"/>
</dbReference>
<evidence type="ECO:0000259" key="6">
    <source>
        <dbReference type="PROSITE" id="PS51157"/>
    </source>
</evidence>
<evidence type="ECO:0000313" key="8">
    <source>
        <dbReference type="Proteomes" id="UP000053664"/>
    </source>
</evidence>
<evidence type="ECO:0000256" key="2">
    <source>
        <dbReference type="ARBA" id="ARBA00022771"/>
    </source>
</evidence>
<name>A0A061H8P7_9BASI</name>
<dbReference type="Gene3D" id="3.30.40.10">
    <property type="entry name" value="Zinc/RING finger domain, C3HC4 (zinc finger)"/>
    <property type="match status" value="1"/>
</dbReference>
<evidence type="ECO:0000256" key="1">
    <source>
        <dbReference type="ARBA" id="ARBA00022723"/>
    </source>
</evidence>
<feature type="zinc finger region" description="UBR-type" evidence="4">
    <location>
        <begin position="128"/>
        <end position="198"/>
    </location>
</feature>
<dbReference type="GO" id="GO:0005737">
    <property type="term" value="C:cytoplasm"/>
    <property type="evidence" value="ECO:0007669"/>
    <property type="project" value="TreeGrafter"/>
</dbReference>
<dbReference type="Pfam" id="PF02207">
    <property type="entry name" value="zf-UBR"/>
    <property type="match status" value="1"/>
</dbReference>
<feature type="compositionally biased region" description="Basic and acidic residues" evidence="5">
    <location>
        <begin position="477"/>
        <end position="486"/>
    </location>
</feature>